<reference evidence="3" key="1">
    <citation type="submission" date="2018-06" db="EMBL/GenBank/DDBJ databases">
        <authorList>
            <person name="Zhirakovskaya E."/>
        </authorList>
    </citation>
    <scope>NUCLEOTIDE SEQUENCE</scope>
</reference>
<feature type="compositionally biased region" description="Acidic residues" evidence="1">
    <location>
        <begin position="214"/>
        <end position="224"/>
    </location>
</feature>
<feature type="region of interest" description="Disordered" evidence="1">
    <location>
        <begin position="200"/>
        <end position="247"/>
    </location>
</feature>
<protein>
    <submittedName>
        <fullName evidence="3">Nitric oxide reductase activation protein NorD</fullName>
    </submittedName>
</protein>
<dbReference type="InterPro" id="IPR002035">
    <property type="entry name" value="VWF_A"/>
</dbReference>
<dbReference type="PANTHER" id="PTHR41248">
    <property type="entry name" value="NORD PROTEIN"/>
    <property type="match status" value="1"/>
</dbReference>
<organism evidence="3">
    <name type="scientific">hydrothermal vent metagenome</name>
    <dbReference type="NCBI Taxonomy" id="652676"/>
    <lineage>
        <taxon>unclassified sequences</taxon>
        <taxon>metagenomes</taxon>
        <taxon>ecological metagenomes</taxon>
    </lineage>
</organism>
<sequence length="613" mass="69627">MEEWVGKHWHNFIAQRGSVRYPQAEVTLEGYGKSLGLLFRAFGGDGGLKIAATGELHNSARRSWLQRLAGSHSHVPLAWRDQQNLNLPAQLDVFPETRLNRDLYLWLTAMAAANVPSGGGWAMDNQRRVCWVLKQFPGLRKLYVRLFDAQLALRPGFYQLSGDAGLQEQAIQIALHSPGLVAGIPSAKYAPQPVYLWLHPQPPLEPSTANETEQNNEQEQEQLEGESRDAQQSNRYRAKQTEMPDGKNGMLAMRWESIFSWGEYIKVDRCTDEEEDDSAADIARDMEQLHVARDQQASSSRLRLDLDLPAAEFDDIPLTGSHPLPEWDWRQQKLLLDHCQLQMMLPRDSNPQPLPQHLQQQARRLRSQFSALAQQRSWQNAQADGSELDLQAYLDFYSARRSGVVLPERGLYRQLNVNRRDLATLLLADLSLSTDAAIDDNQRIIDVIRDSLLLFSEALSSCGDQFSLYGFSSRRRDQVRFYPLKPFSQPYNDQVRGHIQAIRPGYYTRMGAAIRESSQLLSEQAVSQRLLLILTDGKPNDLDYYEGRYGVEDTRAAIQEAKKMGLIPFCITIDREGDDYLPFLFGAQGYTVIQRPEQLPIKLLALYSQLASG</sequence>
<dbReference type="SUPFAM" id="SSF53300">
    <property type="entry name" value="vWA-like"/>
    <property type="match status" value="1"/>
</dbReference>
<accession>A0A3B0ZCK4</accession>
<dbReference type="CDD" id="cd01454">
    <property type="entry name" value="vWA_norD_type"/>
    <property type="match status" value="1"/>
</dbReference>
<proteinExistence type="predicted"/>
<dbReference type="Pfam" id="PF00092">
    <property type="entry name" value="VWA"/>
    <property type="match status" value="1"/>
</dbReference>
<dbReference type="InterPro" id="IPR051928">
    <property type="entry name" value="NorD/CobT"/>
</dbReference>
<name>A0A3B0ZCK4_9ZZZZ</name>
<dbReference type="PROSITE" id="PS50234">
    <property type="entry name" value="VWFA"/>
    <property type="match status" value="1"/>
</dbReference>
<dbReference type="Gene3D" id="3.40.50.410">
    <property type="entry name" value="von Willebrand factor, type A domain"/>
    <property type="match status" value="1"/>
</dbReference>
<gene>
    <name evidence="3" type="ORF">MNBD_GAMMA18-1190</name>
</gene>
<dbReference type="InterPro" id="IPR036465">
    <property type="entry name" value="vWFA_dom_sf"/>
</dbReference>
<dbReference type="PANTHER" id="PTHR41248:SF1">
    <property type="entry name" value="NORD PROTEIN"/>
    <property type="match status" value="1"/>
</dbReference>
<evidence type="ECO:0000259" key="2">
    <source>
        <dbReference type="PROSITE" id="PS50234"/>
    </source>
</evidence>
<dbReference type="SMART" id="SM00327">
    <property type="entry name" value="VWA"/>
    <property type="match status" value="1"/>
</dbReference>
<dbReference type="AlphaFoldDB" id="A0A3B0ZCK4"/>
<evidence type="ECO:0000256" key="1">
    <source>
        <dbReference type="SAM" id="MobiDB-lite"/>
    </source>
</evidence>
<feature type="domain" description="VWFA" evidence="2">
    <location>
        <begin position="429"/>
        <end position="584"/>
    </location>
</feature>
<dbReference type="EMBL" id="UOFP01000115">
    <property type="protein sequence ID" value="VAW85923.1"/>
    <property type="molecule type" value="Genomic_DNA"/>
</dbReference>
<evidence type="ECO:0000313" key="3">
    <source>
        <dbReference type="EMBL" id="VAW85923.1"/>
    </source>
</evidence>